<feature type="compositionally biased region" description="Low complexity" evidence="1">
    <location>
        <begin position="40"/>
        <end position="52"/>
    </location>
</feature>
<comment type="caution">
    <text evidence="2">The sequence shown here is derived from an EMBL/GenBank/DDBJ whole genome shotgun (WGS) entry which is preliminary data.</text>
</comment>
<dbReference type="EMBL" id="SDOV01000007">
    <property type="protein sequence ID" value="KAH7639692.1"/>
    <property type="molecule type" value="Genomic_DNA"/>
</dbReference>
<evidence type="ECO:0000313" key="2">
    <source>
        <dbReference type="EMBL" id="KAH7639692.1"/>
    </source>
</evidence>
<feature type="compositionally biased region" description="Basic residues" evidence="1">
    <location>
        <begin position="1"/>
        <end position="10"/>
    </location>
</feature>
<name>A0A9D4NWY2_DERFA</name>
<accession>A0A9D4NWY2</accession>
<reference evidence="2" key="1">
    <citation type="submission" date="2020-06" db="EMBL/GenBank/DDBJ databases">
        <authorList>
            <person name="Ji K."/>
            <person name="Li J."/>
        </authorList>
    </citation>
    <scope>NUCLEOTIDE SEQUENCE</scope>
    <source>
        <strain evidence="2">JKM2019</strain>
        <tissue evidence="2">Whole body</tissue>
    </source>
</reference>
<reference evidence="2" key="2">
    <citation type="journal article" date="2021" name="World Allergy Organ. J.">
        <title>Chromosome-level assembly of Dermatophagoides farinae genome and transcriptome reveals two novel allergens Der f 37 and Der f 39.</title>
        <authorList>
            <person name="Chen J."/>
            <person name="Cai Z."/>
            <person name="Fan D."/>
            <person name="Hu J."/>
            <person name="Hou Y."/>
            <person name="He Y."/>
            <person name="Zhang Z."/>
            <person name="Zhao Z."/>
            <person name="Gao P."/>
            <person name="Hu W."/>
            <person name="Sun J."/>
            <person name="Li J."/>
            <person name="Ji K."/>
        </authorList>
    </citation>
    <scope>NUCLEOTIDE SEQUENCE</scope>
    <source>
        <strain evidence="2">JKM2019</strain>
    </source>
</reference>
<evidence type="ECO:0000256" key="1">
    <source>
        <dbReference type="SAM" id="MobiDB-lite"/>
    </source>
</evidence>
<organism evidence="2">
    <name type="scientific">Dermatophagoides farinae</name>
    <name type="common">American house dust mite</name>
    <dbReference type="NCBI Taxonomy" id="6954"/>
    <lineage>
        <taxon>Eukaryota</taxon>
        <taxon>Metazoa</taxon>
        <taxon>Ecdysozoa</taxon>
        <taxon>Arthropoda</taxon>
        <taxon>Chelicerata</taxon>
        <taxon>Arachnida</taxon>
        <taxon>Acari</taxon>
        <taxon>Acariformes</taxon>
        <taxon>Sarcoptiformes</taxon>
        <taxon>Astigmata</taxon>
        <taxon>Psoroptidia</taxon>
        <taxon>Analgoidea</taxon>
        <taxon>Pyroglyphidae</taxon>
        <taxon>Dermatophagoidinae</taxon>
        <taxon>Dermatophagoides</taxon>
    </lineage>
</organism>
<feature type="region of interest" description="Disordered" evidence="1">
    <location>
        <begin position="1"/>
        <end position="83"/>
    </location>
</feature>
<dbReference type="Proteomes" id="UP000828236">
    <property type="component" value="Unassembled WGS sequence"/>
</dbReference>
<gene>
    <name evidence="2" type="ORF">HUG17_3725</name>
</gene>
<sequence>MYLRSGKSKRTAPESKKSFQIFEIEQNIDEISSDESTGINSENESCESSMSSDLEESNMTESDGESTEIDESTNEDEDANDDWLDVEKIPEIFDFNGCEEKLSNGRITKLKFFVQVVQADNQLCVCGKTLTLKR</sequence>
<protein>
    <submittedName>
        <fullName evidence="2">Uncharacterized protein</fullName>
    </submittedName>
</protein>
<dbReference type="AlphaFoldDB" id="A0A9D4NWY2"/>
<feature type="compositionally biased region" description="Acidic residues" evidence="1">
    <location>
        <begin position="53"/>
        <end position="83"/>
    </location>
</feature>
<proteinExistence type="predicted"/>